<accession>A0A0E0EV04</accession>
<dbReference type="Gene3D" id="3.40.30.10">
    <property type="entry name" value="Glutaredoxin"/>
    <property type="match status" value="1"/>
</dbReference>
<dbReference type="Proteomes" id="UP000008021">
    <property type="component" value="Chromosome 9"/>
</dbReference>
<dbReference type="Gramene" id="OMERI09G14920.1">
    <property type="protein sequence ID" value="OMERI09G14920.1"/>
    <property type="gene ID" value="OMERI09G14920"/>
</dbReference>
<sequence>MAGTSNSVVMTIDSWQQLIDSLKGNVVVLEFMAPWSEPSKFMEQPLKEVASEFKDKNSNVKFAALNFDNSKNLARRLQVEALPTFLVVNNFAVVDRILALSKTELQQKINDKLAQTNY</sequence>
<name>A0A0E0EV04_9ORYZ</name>
<dbReference type="eggNOG" id="KOG0907">
    <property type="taxonomic scope" value="Eukaryota"/>
</dbReference>
<reference evidence="2" key="2">
    <citation type="submission" date="2018-05" db="EMBL/GenBank/DDBJ databases">
        <title>OmerRS3 (Oryza meridionalis Reference Sequence Version 3).</title>
        <authorList>
            <person name="Zhang J."/>
            <person name="Kudrna D."/>
            <person name="Lee S."/>
            <person name="Talag J."/>
            <person name="Welchert J."/>
            <person name="Wing R.A."/>
        </authorList>
    </citation>
    <scope>NUCLEOTIDE SEQUENCE [LARGE SCALE GENOMIC DNA]</scope>
    <source>
        <strain evidence="2">cv. OR44</strain>
    </source>
</reference>
<dbReference type="SUPFAM" id="SSF52833">
    <property type="entry name" value="Thioredoxin-like"/>
    <property type="match status" value="1"/>
</dbReference>
<dbReference type="AlphaFoldDB" id="A0A0E0EV04"/>
<evidence type="ECO:0000313" key="2">
    <source>
        <dbReference type="EnsemblPlants" id="OMERI09G14920.1"/>
    </source>
</evidence>
<dbReference type="EnsemblPlants" id="OMERI09G14920.1">
    <property type="protein sequence ID" value="OMERI09G14920.1"/>
    <property type="gene ID" value="OMERI09G14920"/>
</dbReference>
<dbReference type="CDD" id="cd02947">
    <property type="entry name" value="TRX_family"/>
    <property type="match status" value="1"/>
</dbReference>
<evidence type="ECO:0000313" key="3">
    <source>
        <dbReference type="Proteomes" id="UP000008021"/>
    </source>
</evidence>
<feature type="domain" description="Thioredoxin" evidence="1">
    <location>
        <begin position="1"/>
        <end position="114"/>
    </location>
</feature>
<dbReference type="STRING" id="40149.A0A0E0EV04"/>
<protein>
    <recommendedName>
        <fullName evidence="1">Thioredoxin domain-containing protein</fullName>
    </recommendedName>
</protein>
<dbReference type="PANTHER" id="PTHR10438:SF387">
    <property type="entry name" value="OS09G0559600 PROTEIN"/>
    <property type="match status" value="1"/>
</dbReference>
<dbReference type="InterPro" id="IPR050620">
    <property type="entry name" value="Thioredoxin_H-type-like"/>
</dbReference>
<dbReference type="HOGENOM" id="CLU_090389_14_2_1"/>
<keyword evidence="3" id="KW-1185">Reference proteome</keyword>
<dbReference type="InterPro" id="IPR013766">
    <property type="entry name" value="Thioredoxin_domain"/>
</dbReference>
<organism evidence="2">
    <name type="scientific">Oryza meridionalis</name>
    <dbReference type="NCBI Taxonomy" id="40149"/>
    <lineage>
        <taxon>Eukaryota</taxon>
        <taxon>Viridiplantae</taxon>
        <taxon>Streptophyta</taxon>
        <taxon>Embryophyta</taxon>
        <taxon>Tracheophyta</taxon>
        <taxon>Spermatophyta</taxon>
        <taxon>Magnoliopsida</taxon>
        <taxon>Liliopsida</taxon>
        <taxon>Poales</taxon>
        <taxon>Poaceae</taxon>
        <taxon>BOP clade</taxon>
        <taxon>Oryzoideae</taxon>
        <taxon>Oryzeae</taxon>
        <taxon>Oryzinae</taxon>
        <taxon>Oryza</taxon>
    </lineage>
</organism>
<dbReference type="PROSITE" id="PS51352">
    <property type="entry name" value="THIOREDOXIN_2"/>
    <property type="match status" value="1"/>
</dbReference>
<reference evidence="2" key="1">
    <citation type="submission" date="2015-04" db="UniProtKB">
        <authorList>
            <consortium name="EnsemblPlants"/>
        </authorList>
    </citation>
    <scope>IDENTIFICATION</scope>
</reference>
<dbReference type="Pfam" id="PF00085">
    <property type="entry name" value="Thioredoxin"/>
    <property type="match status" value="1"/>
</dbReference>
<evidence type="ECO:0000259" key="1">
    <source>
        <dbReference type="PROSITE" id="PS51352"/>
    </source>
</evidence>
<dbReference type="PANTHER" id="PTHR10438">
    <property type="entry name" value="THIOREDOXIN"/>
    <property type="match status" value="1"/>
</dbReference>
<proteinExistence type="predicted"/>
<dbReference type="InterPro" id="IPR036249">
    <property type="entry name" value="Thioredoxin-like_sf"/>
</dbReference>